<keyword evidence="6" id="KW-1133">Transmembrane helix</keyword>
<feature type="domain" description="Prolyl 4-hydroxylase alpha subunit" evidence="7">
    <location>
        <begin position="80"/>
        <end position="286"/>
    </location>
</feature>
<evidence type="ECO:0000256" key="2">
    <source>
        <dbReference type="ARBA" id="ARBA00022723"/>
    </source>
</evidence>
<evidence type="ECO:0000256" key="5">
    <source>
        <dbReference type="ARBA" id="ARBA00023004"/>
    </source>
</evidence>
<keyword evidence="6" id="KW-0812">Transmembrane</keyword>
<keyword evidence="3" id="KW-0223">Dioxygenase</keyword>
<dbReference type="InterPro" id="IPR044862">
    <property type="entry name" value="Pro_4_hyd_alph_FE2OG_OXY"/>
</dbReference>
<dbReference type="GO" id="GO:0005783">
    <property type="term" value="C:endoplasmic reticulum"/>
    <property type="evidence" value="ECO:0007669"/>
    <property type="project" value="TreeGrafter"/>
</dbReference>
<reference evidence="9" key="1">
    <citation type="submission" date="2019-06" db="EMBL/GenBank/DDBJ databases">
        <title>Draft genome sequence of the griseofulvin-producing fungus Xylaria cubensis strain G536.</title>
        <authorList>
            <person name="Mead M.E."/>
            <person name="Raja H.A."/>
            <person name="Steenwyk J.L."/>
            <person name="Knowles S.L."/>
            <person name="Oberlies N.H."/>
            <person name="Rokas A."/>
        </authorList>
    </citation>
    <scope>NUCLEOTIDE SEQUENCE [LARGE SCALE GENOMIC DNA]</scope>
    <source>
        <strain evidence="9">G536</strain>
    </source>
</reference>
<proteinExistence type="predicted"/>
<keyword evidence="2" id="KW-0479">Metal-binding</keyword>
<keyword evidence="6" id="KW-0472">Membrane</keyword>
<dbReference type="InterPro" id="IPR006620">
    <property type="entry name" value="Pro_4_hyd_alph"/>
</dbReference>
<dbReference type="EMBL" id="VFLP01000091">
    <property type="protein sequence ID" value="TRX88345.1"/>
    <property type="molecule type" value="Genomic_DNA"/>
</dbReference>
<sequence length="293" mass="32487">MAKTSTTKAAASNRGTTSSIASIAIATICMMLTAWLIGPRLGHLMSLVQSPSPLPQLNSSSSGVMCEDQSYKTEIISLDPLVIYIRDFFNTKDIDNIIKVGENRFNPSVVHKNGKMVQNPYRTSWSAALPAEDPVVECVLERSRKFLGTILNPSEDEMGVPQLVRYTEGQEYNLHHDWMRIPQAAFDGSPRTFNRVASFFVILQDTCTGGETWFPFIKAISPQPKKGDEGRLWREHEDGGLAFKPVAGNAIFWVNLFPNGTGDTRTVHAGLPVTGGLKTAMNIWPRQYRPNSQ</sequence>
<keyword evidence="5" id="KW-0408">Iron</keyword>
<keyword evidence="4" id="KW-0560">Oxidoreductase</keyword>
<keyword evidence="9" id="KW-1185">Reference proteome</keyword>
<dbReference type="SMART" id="SM00702">
    <property type="entry name" value="P4Hc"/>
    <property type="match status" value="1"/>
</dbReference>
<dbReference type="PANTHER" id="PTHR10869">
    <property type="entry name" value="PROLYL 4-HYDROXYLASE ALPHA SUBUNIT"/>
    <property type="match status" value="1"/>
</dbReference>
<dbReference type="Proteomes" id="UP000319160">
    <property type="component" value="Unassembled WGS sequence"/>
</dbReference>
<name>A0A553HK69_9PEZI</name>
<dbReference type="GO" id="GO:0004656">
    <property type="term" value="F:procollagen-proline 4-dioxygenase activity"/>
    <property type="evidence" value="ECO:0007669"/>
    <property type="project" value="TreeGrafter"/>
</dbReference>
<dbReference type="AlphaFoldDB" id="A0A553HK69"/>
<dbReference type="GO" id="GO:0031418">
    <property type="term" value="F:L-ascorbic acid binding"/>
    <property type="evidence" value="ECO:0007669"/>
    <property type="project" value="InterPro"/>
</dbReference>
<gene>
    <name evidence="8" type="ORF">FHL15_010783</name>
</gene>
<evidence type="ECO:0000256" key="4">
    <source>
        <dbReference type="ARBA" id="ARBA00023002"/>
    </source>
</evidence>
<comment type="caution">
    <text evidence="8">The sequence shown here is derived from an EMBL/GenBank/DDBJ whole genome shotgun (WGS) entry which is preliminary data.</text>
</comment>
<dbReference type="STRING" id="2512241.A0A553HK69"/>
<dbReference type="GO" id="GO:0005506">
    <property type="term" value="F:iron ion binding"/>
    <property type="evidence" value="ECO:0007669"/>
    <property type="project" value="InterPro"/>
</dbReference>
<feature type="transmembrane region" description="Helical" evidence="6">
    <location>
        <begin position="20"/>
        <end position="38"/>
    </location>
</feature>
<dbReference type="InterPro" id="IPR045054">
    <property type="entry name" value="P4HA-like"/>
</dbReference>
<dbReference type="PANTHER" id="PTHR10869:SF242">
    <property type="entry name" value="PROLYL 4-HYDROXYLASE ALPHA SUBUNIT DOMAIN-CONTAINING PROTEIN"/>
    <property type="match status" value="1"/>
</dbReference>
<evidence type="ECO:0000256" key="3">
    <source>
        <dbReference type="ARBA" id="ARBA00022964"/>
    </source>
</evidence>
<dbReference type="OrthoDB" id="420380at2759"/>
<protein>
    <recommendedName>
        <fullName evidence="7">Prolyl 4-hydroxylase alpha subunit domain-containing protein</fullName>
    </recommendedName>
</protein>
<evidence type="ECO:0000256" key="1">
    <source>
        <dbReference type="ARBA" id="ARBA00001961"/>
    </source>
</evidence>
<dbReference type="Pfam" id="PF13640">
    <property type="entry name" value="2OG-FeII_Oxy_3"/>
    <property type="match status" value="1"/>
</dbReference>
<accession>A0A553HK69</accession>
<dbReference type="Gene3D" id="2.60.120.620">
    <property type="entry name" value="q2cbj1_9rhob like domain"/>
    <property type="match status" value="1"/>
</dbReference>
<evidence type="ECO:0000259" key="7">
    <source>
        <dbReference type="SMART" id="SM00702"/>
    </source>
</evidence>
<comment type="cofactor">
    <cofactor evidence="1">
        <name>L-ascorbate</name>
        <dbReference type="ChEBI" id="CHEBI:38290"/>
    </cofactor>
</comment>
<organism evidence="8 9">
    <name type="scientific">Xylaria flabelliformis</name>
    <dbReference type="NCBI Taxonomy" id="2512241"/>
    <lineage>
        <taxon>Eukaryota</taxon>
        <taxon>Fungi</taxon>
        <taxon>Dikarya</taxon>
        <taxon>Ascomycota</taxon>
        <taxon>Pezizomycotina</taxon>
        <taxon>Sordariomycetes</taxon>
        <taxon>Xylariomycetidae</taxon>
        <taxon>Xylariales</taxon>
        <taxon>Xylariaceae</taxon>
        <taxon>Xylaria</taxon>
    </lineage>
</organism>
<evidence type="ECO:0000313" key="8">
    <source>
        <dbReference type="EMBL" id="TRX88345.1"/>
    </source>
</evidence>
<evidence type="ECO:0000313" key="9">
    <source>
        <dbReference type="Proteomes" id="UP000319160"/>
    </source>
</evidence>
<evidence type="ECO:0000256" key="6">
    <source>
        <dbReference type="SAM" id="Phobius"/>
    </source>
</evidence>